<feature type="domain" description="Methyltransferase type 11" evidence="1">
    <location>
        <begin position="206"/>
        <end position="289"/>
    </location>
</feature>
<reference evidence="2 3" key="1">
    <citation type="submission" date="2024-01" db="EMBL/GenBank/DDBJ databases">
        <authorList>
            <person name="Waweru B."/>
        </authorList>
    </citation>
    <scope>NUCLEOTIDE SEQUENCE [LARGE SCALE GENOMIC DNA]</scope>
</reference>
<feature type="domain" description="Methyltransferase type 11" evidence="1">
    <location>
        <begin position="123"/>
        <end position="205"/>
    </location>
</feature>
<evidence type="ECO:0000313" key="3">
    <source>
        <dbReference type="Proteomes" id="UP001314170"/>
    </source>
</evidence>
<accession>A0AAV1SR06</accession>
<evidence type="ECO:0000259" key="1">
    <source>
        <dbReference type="Pfam" id="PF08241"/>
    </source>
</evidence>
<dbReference type="GO" id="GO:0008757">
    <property type="term" value="F:S-adenosylmethionine-dependent methyltransferase activity"/>
    <property type="evidence" value="ECO:0007669"/>
    <property type="project" value="InterPro"/>
</dbReference>
<dbReference type="Pfam" id="PF08241">
    <property type="entry name" value="Methyltransf_11"/>
    <property type="match status" value="2"/>
</dbReference>
<organism evidence="2 3">
    <name type="scientific">Dovyalis caffra</name>
    <dbReference type="NCBI Taxonomy" id="77055"/>
    <lineage>
        <taxon>Eukaryota</taxon>
        <taxon>Viridiplantae</taxon>
        <taxon>Streptophyta</taxon>
        <taxon>Embryophyta</taxon>
        <taxon>Tracheophyta</taxon>
        <taxon>Spermatophyta</taxon>
        <taxon>Magnoliopsida</taxon>
        <taxon>eudicotyledons</taxon>
        <taxon>Gunneridae</taxon>
        <taxon>Pentapetalae</taxon>
        <taxon>rosids</taxon>
        <taxon>fabids</taxon>
        <taxon>Malpighiales</taxon>
        <taxon>Salicaceae</taxon>
        <taxon>Flacourtieae</taxon>
        <taxon>Dovyalis</taxon>
    </lineage>
</organism>
<evidence type="ECO:0000313" key="2">
    <source>
        <dbReference type="EMBL" id="CAK7354782.1"/>
    </source>
</evidence>
<name>A0AAV1SR06_9ROSI</name>
<dbReference type="SUPFAM" id="SSF53335">
    <property type="entry name" value="S-adenosyl-L-methionine-dependent methyltransferases"/>
    <property type="match status" value="2"/>
</dbReference>
<dbReference type="PANTHER" id="PTHR44575">
    <property type="entry name" value="OS01G0589200 PROTEIN"/>
    <property type="match status" value="1"/>
</dbReference>
<comment type="caution">
    <text evidence="2">The sequence shown here is derived from an EMBL/GenBank/DDBJ whole genome shotgun (WGS) entry which is preliminary data.</text>
</comment>
<dbReference type="EMBL" id="CAWUPB010001195">
    <property type="protein sequence ID" value="CAK7354782.1"/>
    <property type="molecule type" value="Genomic_DNA"/>
</dbReference>
<gene>
    <name evidence="2" type="ORF">DCAF_LOCUS25336</name>
</gene>
<dbReference type="InterPro" id="IPR029063">
    <property type="entry name" value="SAM-dependent_MTases_sf"/>
</dbReference>
<proteinExistence type="predicted"/>
<dbReference type="InterPro" id="IPR013216">
    <property type="entry name" value="Methyltransf_11"/>
</dbReference>
<dbReference type="PANTHER" id="PTHR44575:SF2">
    <property type="entry name" value="OS01G0589200 PROTEIN"/>
    <property type="match status" value="1"/>
</dbReference>
<keyword evidence="3" id="KW-1185">Reference proteome</keyword>
<dbReference type="Proteomes" id="UP001314170">
    <property type="component" value="Unassembled WGS sequence"/>
</dbReference>
<dbReference type="AlphaFoldDB" id="A0AAV1SR06"/>
<protein>
    <recommendedName>
        <fullName evidence="1">Methyltransferase type 11 domain-containing protein</fullName>
    </recommendedName>
</protein>
<dbReference type="Gene3D" id="3.40.50.150">
    <property type="entry name" value="Vaccinia Virus protein VP39"/>
    <property type="match status" value="2"/>
</dbReference>
<sequence>MNYASIKEMGEQSKIYTSLDISLNERKAKPRLEKESFKGDKQADLYLDARPNYPNQWYSMMAEHTLDHSLAWDVGTGNGQAALHELDEVLRLTFHSAISQESLSTQPFHLQVHGLKKVVGSSAAEHYEQVIGTDASEAQLKRAMPHPLVRYIDIPLSMTDEDLVTLFGGENTVDLLTLAQAVHWFDLNKFSSQVTRLLRKPGRVLAAAEHYEQGIGTDVSEAQLKRAMPHPQVRYINTPLSMTDEDLVTLFGGENTVDLVTVAQAVHWFDLNKFYSQVTRLLRKPGSVLAVWCYNIAVSPSFDAAFKRFHDSTLSSWNPNAQYVFDSYKKLPFPFESVGLGSEGKPLELDIPKELSLEGFAKMVSSWSAVITAKDKGIDLLSKSVVEELETVWGGAKLVRL</sequence>